<dbReference type="InterPro" id="IPR036148">
    <property type="entry name" value="MmgE/PrpD_sf"/>
</dbReference>
<comment type="caution">
    <text evidence="2">The sequence shown here is derived from an EMBL/GenBank/DDBJ whole genome shotgun (WGS) entry which is preliminary data.</text>
</comment>
<dbReference type="InterPro" id="IPR042188">
    <property type="entry name" value="MmgE/PrpD_sf_2"/>
</dbReference>
<evidence type="ECO:0000259" key="1">
    <source>
        <dbReference type="Pfam" id="PF19305"/>
    </source>
</evidence>
<feature type="domain" description="MmgE/PrpD C-terminal" evidence="1">
    <location>
        <begin position="1"/>
        <end position="76"/>
    </location>
</feature>
<proteinExistence type="predicted"/>
<feature type="non-terminal residue" evidence="2">
    <location>
        <position position="1"/>
    </location>
</feature>
<dbReference type="GO" id="GO:0016829">
    <property type="term" value="F:lyase activity"/>
    <property type="evidence" value="ECO:0007669"/>
    <property type="project" value="InterPro"/>
</dbReference>
<dbReference type="Pfam" id="PF19305">
    <property type="entry name" value="MmgE_PrpD_C"/>
    <property type="match status" value="1"/>
</dbReference>
<sequence>CRHTHPTMDLAIDLAKEHDLKVEDVENISVQTYQVALDITDNAQPNTVYASKFSLQFCTALAFVRRQGGLLDFTEE</sequence>
<dbReference type="Gene3D" id="3.30.1330.120">
    <property type="entry name" value="2-methylcitrate dehydratase PrpD"/>
    <property type="match status" value="1"/>
</dbReference>
<dbReference type="SUPFAM" id="SSF103378">
    <property type="entry name" value="2-methylcitrate dehydratase PrpD"/>
    <property type="match status" value="1"/>
</dbReference>
<reference evidence="2" key="1">
    <citation type="submission" date="2023-10" db="EMBL/GenBank/DDBJ databases">
        <title>Screening of Alkalihalophilus pseudofirmusBZ-TG-HK211 and Its Alleviation of Salt Stress on Rapeseed Growth.</title>
        <authorList>
            <person name="Zhao B."/>
            <person name="Guo T."/>
        </authorList>
    </citation>
    <scope>NUCLEOTIDE SEQUENCE</scope>
    <source>
        <strain evidence="2">BZ-TG-HK211</strain>
    </source>
</reference>
<dbReference type="AlphaFoldDB" id="A0AAJ2NUF0"/>
<dbReference type="InterPro" id="IPR045337">
    <property type="entry name" value="MmgE_PrpD_C"/>
</dbReference>
<evidence type="ECO:0000313" key="3">
    <source>
        <dbReference type="Proteomes" id="UP001285636"/>
    </source>
</evidence>
<feature type="non-terminal residue" evidence="2">
    <location>
        <position position="76"/>
    </location>
</feature>
<organism evidence="2 3">
    <name type="scientific">Alkalihalophilus pseudofirmus</name>
    <name type="common">Bacillus pseudofirmus</name>
    <dbReference type="NCBI Taxonomy" id="79885"/>
    <lineage>
        <taxon>Bacteria</taxon>
        <taxon>Bacillati</taxon>
        <taxon>Bacillota</taxon>
        <taxon>Bacilli</taxon>
        <taxon>Bacillales</taxon>
        <taxon>Bacillaceae</taxon>
        <taxon>Alkalihalophilus</taxon>
    </lineage>
</organism>
<name>A0AAJ2NUF0_ALKPS</name>
<dbReference type="EMBL" id="JAWJAY010001654">
    <property type="protein sequence ID" value="MDV2888564.1"/>
    <property type="molecule type" value="Genomic_DNA"/>
</dbReference>
<accession>A0AAJ2NUF0</accession>
<evidence type="ECO:0000313" key="2">
    <source>
        <dbReference type="EMBL" id="MDV2888564.1"/>
    </source>
</evidence>
<protein>
    <submittedName>
        <fullName evidence="2">MmgE/PrpD family protein</fullName>
    </submittedName>
</protein>
<gene>
    <name evidence="2" type="ORF">RYX45_25720</name>
</gene>
<dbReference type="Proteomes" id="UP001285636">
    <property type="component" value="Unassembled WGS sequence"/>
</dbReference>